<reference evidence="1 2" key="1">
    <citation type="submission" date="2015-09" db="EMBL/GenBank/DDBJ databases">
        <title>Draft genome of the parasitic nematode Teladorsagia circumcincta isolate WARC Sus (inbred).</title>
        <authorList>
            <person name="Mitreva M."/>
        </authorList>
    </citation>
    <scope>NUCLEOTIDE SEQUENCE [LARGE SCALE GENOMIC DNA]</scope>
    <source>
        <strain evidence="1 2">S</strain>
    </source>
</reference>
<accession>A0A2G9V4B6</accession>
<protein>
    <submittedName>
        <fullName evidence="1">Uncharacterized protein</fullName>
    </submittedName>
</protein>
<evidence type="ECO:0000313" key="1">
    <source>
        <dbReference type="EMBL" id="PIO77344.1"/>
    </source>
</evidence>
<gene>
    <name evidence="1" type="ORF">TELCIR_00530</name>
</gene>
<proteinExistence type="predicted"/>
<dbReference type="Proteomes" id="UP000230423">
    <property type="component" value="Unassembled WGS sequence"/>
</dbReference>
<dbReference type="EMBL" id="KZ345001">
    <property type="protein sequence ID" value="PIO77344.1"/>
    <property type="molecule type" value="Genomic_DNA"/>
</dbReference>
<sequence length="27" mass="3077">MYVLAFYSEIGHNSSPPYKFTCIVTHA</sequence>
<evidence type="ECO:0000313" key="2">
    <source>
        <dbReference type="Proteomes" id="UP000230423"/>
    </source>
</evidence>
<name>A0A2G9V4B6_TELCI</name>
<organism evidence="1 2">
    <name type="scientific">Teladorsagia circumcincta</name>
    <name type="common">Brown stomach worm</name>
    <name type="synonym">Ostertagia circumcincta</name>
    <dbReference type="NCBI Taxonomy" id="45464"/>
    <lineage>
        <taxon>Eukaryota</taxon>
        <taxon>Metazoa</taxon>
        <taxon>Ecdysozoa</taxon>
        <taxon>Nematoda</taxon>
        <taxon>Chromadorea</taxon>
        <taxon>Rhabditida</taxon>
        <taxon>Rhabditina</taxon>
        <taxon>Rhabditomorpha</taxon>
        <taxon>Strongyloidea</taxon>
        <taxon>Trichostrongylidae</taxon>
        <taxon>Teladorsagia</taxon>
    </lineage>
</organism>
<keyword evidence="2" id="KW-1185">Reference proteome</keyword>
<dbReference type="AlphaFoldDB" id="A0A2G9V4B6"/>